<dbReference type="AlphaFoldDB" id="A0A2M6WWB9"/>
<dbReference type="GO" id="GO:0016763">
    <property type="term" value="F:pentosyltransferase activity"/>
    <property type="evidence" value="ECO:0007669"/>
    <property type="project" value="TreeGrafter"/>
</dbReference>
<feature type="transmembrane region" description="Helical" evidence="8">
    <location>
        <begin position="245"/>
        <end position="264"/>
    </location>
</feature>
<dbReference type="Pfam" id="PF13231">
    <property type="entry name" value="PMT_2"/>
    <property type="match status" value="1"/>
</dbReference>
<dbReference type="PANTHER" id="PTHR33908:SF11">
    <property type="entry name" value="MEMBRANE PROTEIN"/>
    <property type="match status" value="1"/>
</dbReference>
<evidence type="ECO:0000256" key="7">
    <source>
        <dbReference type="ARBA" id="ARBA00023136"/>
    </source>
</evidence>
<evidence type="ECO:0000256" key="4">
    <source>
        <dbReference type="ARBA" id="ARBA00022679"/>
    </source>
</evidence>
<feature type="transmembrane region" description="Helical" evidence="8">
    <location>
        <begin position="6"/>
        <end position="27"/>
    </location>
</feature>
<protein>
    <recommendedName>
        <fullName evidence="9">Glycosyltransferase RgtA/B/C/D-like domain-containing protein</fullName>
    </recommendedName>
</protein>
<feature type="transmembrane region" description="Helical" evidence="8">
    <location>
        <begin position="299"/>
        <end position="329"/>
    </location>
</feature>
<sequence length="523" mass="59997">MQNRQFSPIIILVPIVVAVFLLLFLPLPQISPTVDEMVHLPSGYSYFKTHDFRFNPEHPSLAKLFYAIPLNFQNINWSAQTQEYFGSAKYFQDNWQIDRAFGENLLFGSNNDASKMIFAGRIVAIVLTLALVVTVFFATRAQFGEFSAVVASFFVGLSPIVLGHGNLTNTDIIATLTFVLSVWAFWSYLSESTIKNLVWASIVFSLAALSKYTFVILIPIFIILKLFYRYILKKKNKFFDFNLTRLLYFLAIFALILLACYFFNPTQIKYYVKGLIYVFVHTEGGHDSYLLGQFSHTGWWYYFPVAILLKDPIPTLLLIGFGIINFVLYPKTKGSFWFLAGLVYLLVAMTSKANLGVRHVLPAIVMFIIWASSIFSQDSFIKSKYILTVLIFVLALWQGWEVFSNYPNYISYFNSAIKTSEKAYYLTDSNLDWGQDGKKIADFVKKNNLQNVFIDYSWTPRTLFADYRLVDYKSADGQTVGTKGNYFIAASTFEYNKSGKYTWLKNFPHQHLFGGTVVWVNVD</sequence>
<keyword evidence="2" id="KW-1003">Cell membrane</keyword>
<reference evidence="11" key="1">
    <citation type="submission" date="2017-09" db="EMBL/GenBank/DDBJ databases">
        <title>Depth-based differentiation of microbial function through sediment-hosted aquifers and enrichment of novel symbionts in the deep terrestrial subsurface.</title>
        <authorList>
            <person name="Probst A.J."/>
            <person name="Ladd B."/>
            <person name="Jarett J.K."/>
            <person name="Geller-Mcgrath D.E."/>
            <person name="Sieber C.M.K."/>
            <person name="Emerson J.B."/>
            <person name="Anantharaman K."/>
            <person name="Thomas B.C."/>
            <person name="Malmstrom R."/>
            <person name="Stieglmeier M."/>
            <person name="Klingl A."/>
            <person name="Woyke T."/>
            <person name="Ryan C.M."/>
            <person name="Banfield J.F."/>
        </authorList>
    </citation>
    <scope>NUCLEOTIDE SEQUENCE [LARGE SCALE GENOMIC DNA]</scope>
</reference>
<evidence type="ECO:0000313" key="10">
    <source>
        <dbReference type="EMBL" id="PIT97087.1"/>
    </source>
</evidence>
<evidence type="ECO:0000313" key="11">
    <source>
        <dbReference type="Proteomes" id="UP000228596"/>
    </source>
</evidence>
<keyword evidence="7 8" id="KW-0472">Membrane</keyword>
<dbReference type="InterPro" id="IPR038731">
    <property type="entry name" value="RgtA/B/C-like"/>
</dbReference>
<proteinExistence type="predicted"/>
<evidence type="ECO:0000256" key="8">
    <source>
        <dbReference type="SAM" id="Phobius"/>
    </source>
</evidence>
<accession>A0A2M6WWB9</accession>
<keyword evidence="3" id="KW-0328">Glycosyltransferase</keyword>
<feature type="transmembrane region" description="Helical" evidence="8">
    <location>
        <begin position="169"/>
        <end position="186"/>
    </location>
</feature>
<dbReference type="EMBL" id="PEZV01000038">
    <property type="protein sequence ID" value="PIT97087.1"/>
    <property type="molecule type" value="Genomic_DNA"/>
</dbReference>
<dbReference type="GO" id="GO:0005886">
    <property type="term" value="C:plasma membrane"/>
    <property type="evidence" value="ECO:0007669"/>
    <property type="project" value="UniProtKB-SubCell"/>
</dbReference>
<dbReference type="GO" id="GO:0009103">
    <property type="term" value="P:lipopolysaccharide biosynthetic process"/>
    <property type="evidence" value="ECO:0007669"/>
    <property type="project" value="UniProtKB-ARBA"/>
</dbReference>
<feature type="transmembrane region" description="Helical" evidence="8">
    <location>
        <begin position="198"/>
        <end position="224"/>
    </location>
</feature>
<evidence type="ECO:0000259" key="9">
    <source>
        <dbReference type="Pfam" id="PF13231"/>
    </source>
</evidence>
<dbReference type="PANTHER" id="PTHR33908">
    <property type="entry name" value="MANNOSYLTRANSFERASE YKCB-RELATED"/>
    <property type="match status" value="1"/>
</dbReference>
<name>A0A2M6WWB9_9BACT</name>
<feature type="domain" description="Glycosyltransferase RgtA/B/C/D-like" evidence="9">
    <location>
        <begin position="116"/>
        <end position="249"/>
    </location>
</feature>
<comment type="subcellular location">
    <subcellularLocation>
        <location evidence="1">Cell membrane</location>
        <topology evidence="1">Multi-pass membrane protein</topology>
    </subcellularLocation>
</comment>
<evidence type="ECO:0000256" key="1">
    <source>
        <dbReference type="ARBA" id="ARBA00004651"/>
    </source>
</evidence>
<evidence type="ECO:0000256" key="5">
    <source>
        <dbReference type="ARBA" id="ARBA00022692"/>
    </source>
</evidence>
<keyword evidence="5 8" id="KW-0812">Transmembrane</keyword>
<comment type="caution">
    <text evidence="10">The sequence shown here is derived from an EMBL/GenBank/DDBJ whole genome shotgun (WGS) entry which is preliminary data.</text>
</comment>
<keyword evidence="4" id="KW-0808">Transferase</keyword>
<evidence type="ECO:0000256" key="6">
    <source>
        <dbReference type="ARBA" id="ARBA00022989"/>
    </source>
</evidence>
<dbReference type="InterPro" id="IPR050297">
    <property type="entry name" value="LipidA_mod_glycosyltrf_83"/>
</dbReference>
<feature type="transmembrane region" description="Helical" evidence="8">
    <location>
        <begin position="359"/>
        <end position="376"/>
    </location>
</feature>
<keyword evidence="6 8" id="KW-1133">Transmembrane helix</keyword>
<evidence type="ECO:0000256" key="3">
    <source>
        <dbReference type="ARBA" id="ARBA00022676"/>
    </source>
</evidence>
<evidence type="ECO:0000256" key="2">
    <source>
        <dbReference type="ARBA" id="ARBA00022475"/>
    </source>
</evidence>
<feature type="transmembrane region" description="Helical" evidence="8">
    <location>
        <begin position="336"/>
        <end position="353"/>
    </location>
</feature>
<gene>
    <name evidence="10" type="ORF">COT77_03435</name>
</gene>
<dbReference type="Proteomes" id="UP000228596">
    <property type="component" value="Unassembled WGS sequence"/>
</dbReference>
<feature type="transmembrane region" description="Helical" evidence="8">
    <location>
        <begin position="383"/>
        <end position="400"/>
    </location>
</feature>
<organism evidence="10 11">
    <name type="scientific">Candidatus Berkelbacteria bacterium CG10_big_fil_rev_8_21_14_0_10_41_12</name>
    <dbReference type="NCBI Taxonomy" id="1974513"/>
    <lineage>
        <taxon>Bacteria</taxon>
        <taxon>Candidatus Berkelbacteria</taxon>
    </lineage>
</organism>
<feature type="transmembrane region" description="Helical" evidence="8">
    <location>
        <begin position="118"/>
        <end position="137"/>
    </location>
</feature>
<feature type="transmembrane region" description="Helical" evidence="8">
    <location>
        <begin position="143"/>
        <end position="162"/>
    </location>
</feature>